<dbReference type="InterPro" id="IPR034660">
    <property type="entry name" value="DinB/YfiT-like"/>
</dbReference>
<reference evidence="1" key="1">
    <citation type="submission" date="2020-10" db="EMBL/GenBank/DDBJ databases">
        <title>De novo genome project of the cellulose decomposer Thermobifida halotolerans type strain.</title>
        <authorList>
            <person name="Nagy I."/>
            <person name="Horvath B."/>
            <person name="Kukolya J."/>
            <person name="Nagy I."/>
            <person name="Orsini M."/>
        </authorList>
    </citation>
    <scope>NUCLEOTIDE SEQUENCE</scope>
    <source>
        <strain evidence="1">DSM 44931</strain>
    </source>
</reference>
<accession>A0A399G5W8</accession>
<sequence length="199" mass="22077">MARSERSALCDLLTELGEQAPTLCEGWTTRDLAVHLVVRERRPWSAVAGGGGARARVERLPFAELVAALRQPPRWSLGGFSVVDRIVNTLELFIHHEDVRRAQPQWRPRTLSRPQQAALWRGLKPMAKLGLRRFPATVLVEAPEHGRLRSGRGGPGLRVVGAPSELALFVSGRQRVAREVRLIGPDALAERLSGARLDW</sequence>
<dbReference type="NCBIfam" id="TIGR03083">
    <property type="entry name" value="maleylpyruvate isomerase family mycothiol-dependent enzyme"/>
    <property type="match status" value="1"/>
</dbReference>
<dbReference type="InterPro" id="IPR017517">
    <property type="entry name" value="Maleyloyr_isom"/>
</dbReference>
<evidence type="ECO:0000313" key="2">
    <source>
        <dbReference type="Proteomes" id="UP000265719"/>
    </source>
</evidence>
<dbReference type="KEGG" id="thao:NI17_007790"/>
<name>A0A399G5W8_9ACTN</name>
<evidence type="ECO:0000313" key="1">
    <source>
        <dbReference type="EMBL" id="UOE21927.1"/>
    </source>
</evidence>
<organism evidence="1 2">
    <name type="scientific">Thermobifida halotolerans</name>
    <dbReference type="NCBI Taxonomy" id="483545"/>
    <lineage>
        <taxon>Bacteria</taxon>
        <taxon>Bacillati</taxon>
        <taxon>Actinomycetota</taxon>
        <taxon>Actinomycetes</taxon>
        <taxon>Streptosporangiales</taxon>
        <taxon>Nocardiopsidaceae</taxon>
        <taxon>Thermobifida</taxon>
    </lineage>
</organism>
<dbReference type="InterPro" id="IPR017519">
    <property type="entry name" value="CHP03085"/>
</dbReference>
<dbReference type="Proteomes" id="UP000265719">
    <property type="component" value="Chromosome"/>
</dbReference>
<protein>
    <submittedName>
        <fullName evidence="1">TIGR03085 family protein</fullName>
    </submittedName>
</protein>
<proteinExistence type="predicted"/>
<gene>
    <name evidence="1" type="ORF">NI17_007790</name>
</gene>
<dbReference type="AlphaFoldDB" id="A0A399G5W8"/>
<dbReference type="SUPFAM" id="SSF109854">
    <property type="entry name" value="DinB/YfiT-like putative metalloenzymes"/>
    <property type="match status" value="1"/>
</dbReference>
<dbReference type="NCBIfam" id="TIGR03085">
    <property type="entry name" value="TIGR03085 family metal-binding protein"/>
    <property type="match status" value="1"/>
</dbReference>
<dbReference type="EMBL" id="CP063196">
    <property type="protein sequence ID" value="UOE21927.1"/>
    <property type="molecule type" value="Genomic_DNA"/>
</dbReference>
<keyword evidence="2" id="KW-1185">Reference proteome</keyword>